<gene>
    <name evidence="1" type="ORF">Cpap_0507</name>
</gene>
<dbReference type="Pfam" id="PF24741">
    <property type="entry name" value="AlkZ-rel"/>
    <property type="match status" value="1"/>
</dbReference>
<dbReference type="EMBL" id="ACXX02000016">
    <property type="protein sequence ID" value="EGD46213.1"/>
    <property type="molecule type" value="Genomic_DNA"/>
</dbReference>
<proteinExistence type="predicted"/>
<dbReference type="RefSeq" id="WP_004621923.1">
    <property type="nucleotide sequence ID" value="NZ_ACXX02000016.1"/>
</dbReference>
<evidence type="ECO:0000313" key="2">
    <source>
        <dbReference type="Proteomes" id="UP000003860"/>
    </source>
</evidence>
<accession>F1THL0</accession>
<dbReference type="InterPro" id="IPR056298">
    <property type="entry name" value="AlkZ-rel"/>
</dbReference>
<dbReference type="eggNOG" id="ENOG502Z7N2">
    <property type="taxonomic scope" value="Bacteria"/>
</dbReference>
<name>F1THL0_9FIRM</name>
<dbReference type="Proteomes" id="UP000003860">
    <property type="component" value="Unassembled WGS sequence"/>
</dbReference>
<reference evidence="1" key="2">
    <citation type="submission" date="2011-01" db="EMBL/GenBank/DDBJ databases">
        <title>The Non-contiguous Finished genome of Clostridium papyrosolvens.</title>
        <authorList>
            <person name="Lucas S."/>
            <person name="Copeland A."/>
            <person name="Lapidus A."/>
            <person name="Cheng J.-F."/>
            <person name="Goodwin L."/>
            <person name="Pitluck S."/>
            <person name="Misra M."/>
            <person name="Chertkov O."/>
            <person name="Detter J.C."/>
            <person name="Han C."/>
            <person name="Tapia R."/>
            <person name="Land M."/>
            <person name="Hauser L."/>
            <person name="Kyrpides N."/>
            <person name="Ivanova N."/>
            <person name="Pagani I."/>
            <person name="Mouttaki H."/>
            <person name="He Z."/>
            <person name="Zhou J."/>
            <person name="Hemme C.L."/>
            <person name="Woyke T."/>
        </authorList>
    </citation>
    <scope>NUCLEOTIDE SEQUENCE [LARGE SCALE GENOMIC DNA]</scope>
    <source>
        <strain evidence="1">DSM 2782</strain>
    </source>
</reference>
<evidence type="ECO:0000313" key="1">
    <source>
        <dbReference type="EMBL" id="EGD46213.1"/>
    </source>
</evidence>
<comment type="caution">
    <text evidence="1">The sequence shown here is derived from an EMBL/GenBank/DDBJ whole genome shotgun (WGS) entry which is preliminary data.</text>
</comment>
<dbReference type="AlphaFoldDB" id="F1THL0"/>
<reference evidence="1" key="1">
    <citation type="submission" date="2009-07" db="EMBL/GenBank/DDBJ databases">
        <authorList>
            <consortium name="US DOE Joint Genome Institute (JGI-PGF)"/>
            <person name="Lucas S."/>
            <person name="Copeland A."/>
            <person name="Lapidus A."/>
            <person name="Glavina del Rio T."/>
            <person name="Tice H."/>
            <person name="Bruce D."/>
            <person name="Goodwin L."/>
            <person name="Pitluck S."/>
            <person name="Larimer F."/>
            <person name="Land M.L."/>
            <person name="Mouttaki H."/>
            <person name="He Z."/>
            <person name="Zhou J."/>
            <person name="Hemme C.L."/>
        </authorList>
    </citation>
    <scope>NUCLEOTIDE SEQUENCE</scope>
    <source>
        <strain evidence="1">DSM 2782</strain>
    </source>
</reference>
<dbReference type="OrthoDB" id="1067148at2"/>
<dbReference type="STRING" id="588581.Cpap_0507"/>
<protein>
    <submittedName>
        <fullName evidence="1">Uncharacterized protein</fullName>
    </submittedName>
</protein>
<keyword evidence="2" id="KW-1185">Reference proteome</keyword>
<sequence length="226" mass="26124">MAMLKRYNDFIDRVNELGFMALSNIHEGFPSLSSETSKNQWHTGEIDSDPWQWKDRAAEEKKLAFGCILGGNKGFVSARMYPYFYRAYKPTLSMEERWEQGMIFPELWNLWKLFADKTLMDTAEIRKEMGVTAKSGGSKLDRAIVELQKEYFITVAGNRYKINKQGEPYGWPANIYDKVENWAPSEWIEKTCNTNVEESRETIISTCLSICKGVDIKKLTKTLALK</sequence>
<organism evidence="1 2">
    <name type="scientific">Ruminiclostridium papyrosolvens DSM 2782</name>
    <dbReference type="NCBI Taxonomy" id="588581"/>
    <lineage>
        <taxon>Bacteria</taxon>
        <taxon>Bacillati</taxon>
        <taxon>Bacillota</taxon>
        <taxon>Clostridia</taxon>
        <taxon>Eubacteriales</taxon>
        <taxon>Oscillospiraceae</taxon>
        <taxon>Ruminiclostridium</taxon>
    </lineage>
</organism>